<comment type="caution">
    <text evidence="1">The sequence shown here is derived from an EMBL/GenBank/DDBJ whole genome shotgun (WGS) entry which is preliminary data.</text>
</comment>
<dbReference type="EMBL" id="BMKK01000003">
    <property type="protein sequence ID" value="GGD53687.1"/>
    <property type="molecule type" value="Genomic_DNA"/>
</dbReference>
<protein>
    <recommendedName>
        <fullName evidence="3">DUF2490 domain-containing protein</fullName>
    </recommendedName>
</protein>
<dbReference type="Pfam" id="PF10677">
    <property type="entry name" value="DUF2490"/>
    <property type="match status" value="1"/>
</dbReference>
<evidence type="ECO:0008006" key="3">
    <source>
        <dbReference type="Google" id="ProtNLM"/>
    </source>
</evidence>
<organism evidence="1 2">
    <name type="scientific">Emticicia aquatilis</name>
    <dbReference type="NCBI Taxonomy" id="1537369"/>
    <lineage>
        <taxon>Bacteria</taxon>
        <taxon>Pseudomonadati</taxon>
        <taxon>Bacteroidota</taxon>
        <taxon>Cytophagia</taxon>
        <taxon>Cytophagales</taxon>
        <taxon>Leadbetterellaceae</taxon>
        <taxon>Emticicia</taxon>
    </lineage>
</organism>
<gene>
    <name evidence="1" type="ORF">GCM10011514_17280</name>
</gene>
<dbReference type="AlphaFoldDB" id="A0A917DN65"/>
<dbReference type="InterPro" id="IPR019619">
    <property type="entry name" value="DUF2490"/>
</dbReference>
<evidence type="ECO:0000313" key="2">
    <source>
        <dbReference type="Proteomes" id="UP000609064"/>
    </source>
</evidence>
<accession>A0A917DN65</accession>
<proteinExistence type="predicted"/>
<name>A0A917DN65_9BACT</name>
<reference evidence="1" key="1">
    <citation type="journal article" date="2014" name="Int. J. Syst. Evol. Microbiol.">
        <title>Complete genome sequence of Corynebacterium casei LMG S-19264T (=DSM 44701T), isolated from a smear-ripened cheese.</title>
        <authorList>
            <consortium name="US DOE Joint Genome Institute (JGI-PGF)"/>
            <person name="Walter F."/>
            <person name="Albersmeier A."/>
            <person name="Kalinowski J."/>
            <person name="Ruckert C."/>
        </authorList>
    </citation>
    <scope>NUCLEOTIDE SEQUENCE</scope>
    <source>
        <strain evidence="1">CGMCC 1.15958</strain>
    </source>
</reference>
<sequence>MVSKQINKWSLSADFSYRRQNDFRYSKYNFLSKPFLDAQRIIVGYRTTKWLFNLGISRWHSYQILGKEADFLRTPTVEWRFTPGVEFFQKINKATFQWRTQYEYRSFIDRTAGRFRQRLQLRQPLSEANSLVFMQEFLFGAPPNSTKKYEQNQIGFTFNHNFTKHLESELGYRYIFRRRRTTAEIDNENALVVGLMFRY</sequence>
<keyword evidence="2" id="KW-1185">Reference proteome</keyword>
<evidence type="ECO:0000313" key="1">
    <source>
        <dbReference type="EMBL" id="GGD53687.1"/>
    </source>
</evidence>
<reference evidence="1" key="2">
    <citation type="submission" date="2020-09" db="EMBL/GenBank/DDBJ databases">
        <authorList>
            <person name="Sun Q."/>
            <person name="Zhou Y."/>
        </authorList>
    </citation>
    <scope>NUCLEOTIDE SEQUENCE</scope>
    <source>
        <strain evidence="1">CGMCC 1.15958</strain>
    </source>
</reference>
<dbReference type="Proteomes" id="UP000609064">
    <property type="component" value="Unassembled WGS sequence"/>
</dbReference>